<accession>A0A7X6L5P8</accession>
<dbReference type="Pfam" id="PF01083">
    <property type="entry name" value="Cutinase"/>
    <property type="match status" value="1"/>
</dbReference>
<keyword evidence="3" id="KW-0378">Hydrolase</keyword>
<dbReference type="AlphaFoldDB" id="A0A7X6L5P8"/>
<gene>
    <name evidence="6" type="ORF">HGB38_18375</name>
</gene>
<organism evidence="6 7">
    <name type="scientific">Nocardia gamkensis</name>
    <dbReference type="NCBI Taxonomy" id="352869"/>
    <lineage>
        <taxon>Bacteria</taxon>
        <taxon>Bacillati</taxon>
        <taxon>Actinomycetota</taxon>
        <taxon>Actinomycetes</taxon>
        <taxon>Mycobacteriales</taxon>
        <taxon>Nocardiaceae</taxon>
        <taxon>Nocardia</taxon>
    </lineage>
</organism>
<evidence type="ECO:0000256" key="2">
    <source>
        <dbReference type="ARBA" id="ARBA00022487"/>
    </source>
</evidence>
<keyword evidence="7" id="KW-1185">Reference proteome</keyword>
<dbReference type="EMBL" id="JAAXOS010000008">
    <property type="protein sequence ID" value="NKY28174.1"/>
    <property type="molecule type" value="Genomic_DNA"/>
</dbReference>
<evidence type="ECO:0000256" key="4">
    <source>
        <dbReference type="ARBA" id="ARBA00023157"/>
    </source>
</evidence>
<proteinExistence type="inferred from homology"/>
<evidence type="ECO:0000256" key="5">
    <source>
        <dbReference type="SAM" id="SignalP"/>
    </source>
</evidence>
<dbReference type="InterPro" id="IPR029058">
    <property type="entry name" value="AB_hydrolase_fold"/>
</dbReference>
<feature type="signal peptide" evidence="5">
    <location>
        <begin position="1"/>
        <end position="29"/>
    </location>
</feature>
<comment type="similarity">
    <text evidence="1">Belongs to the cutinase family.</text>
</comment>
<evidence type="ECO:0000313" key="6">
    <source>
        <dbReference type="EMBL" id="NKY28174.1"/>
    </source>
</evidence>
<dbReference type="InterPro" id="IPR000675">
    <property type="entry name" value="Cutinase/axe"/>
</dbReference>
<feature type="chain" id="PRO_5030744073" evidence="5">
    <location>
        <begin position="30"/>
        <end position="299"/>
    </location>
</feature>
<protein>
    <submittedName>
        <fullName evidence="6">Cutinase family protein</fullName>
    </submittedName>
</protein>
<keyword evidence="2" id="KW-0719">Serine esterase</keyword>
<evidence type="ECO:0000313" key="7">
    <source>
        <dbReference type="Proteomes" id="UP000540698"/>
    </source>
</evidence>
<dbReference type="RefSeq" id="WP_062967002.1">
    <property type="nucleotide sequence ID" value="NZ_JAAXOS010000008.1"/>
</dbReference>
<reference evidence="6 7" key="1">
    <citation type="submission" date="2020-04" db="EMBL/GenBank/DDBJ databases">
        <title>MicrobeNet Type strains.</title>
        <authorList>
            <person name="Nicholson A.C."/>
        </authorList>
    </citation>
    <scope>NUCLEOTIDE SEQUENCE [LARGE SCALE GENOMIC DNA]</scope>
    <source>
        <strain evidence="6 7">DSM 44956</strain>
    </source>
</reference>
<name>A0A7X6L5P8_9NOCA</name>
<dbReference type="GO" id="GO:0052689">
    <property type="term" value="F:carboxylic ester hydrolase activity"/>
    <property type="evidence" value="ECO:0007669"/>
    <property type="project" value="UniProtKB-KW"/>
</dbReference>
<dbReference type="PANTHER" id="PTHR33630:SF9">
    <property type="entry name" value="CUTINASE 4"/>
    <property type="match status" value="1"/>
</dbReference>
<dbReference type="Gene3D" id="3.40.50.1820">
    <property type="entry name" value="alpha/beta hydrolase"/>
    <property type="match status" value="1"/>
</dbReference>
<dbReference type="PANTHER" id="PTHR33630">
    <property type="entry name" value="CUTINASE RV1984C-RELATED-RELATED"/>
    <property type="match status" value="1"/>
</dbReference>
<dbReference type="SMART" id="SM01110">
    <property type="entry name" value="Cutinase"/>
    <property type="match status" value="1"/>
</dbReference>
<sequence>MQWKKVVAALGASATVMSGLVFGSGSASAAPGCPSLYVVAIPGTWETGRDKTPQPGMLAGVTRGLPGSAEVDYVTYAATAFPWEGEIYGNSKKEAVDNARGLIANMAQRCGATRIALVGYSQGADAAGDLAAEIGTGLSVVPADRIAGVGLISDPRRSPTDVQVGPVAPGAGAGGPRVGGFGWVSDRTRTICALDDLYCATATDDFVTRFAGFLAQASDANPANMWRYQIEAGNILGDLMSSGGVPVLQAQLTDSATQQRAKDLERFYKSQSHTLYGSYPVGGGQTAISWMHNWIAGMA</sequence>
<dbReference type="SUPFAM" id="SSF53474">
    <property type="entry name" value="alpha/beta-Hydrolases"/>
    <property type="match status" value="1"/>
</dbReference>
<keyword evidence="5" id="KW-0732">Signal</keyword>
<dbReference type="Proteomes" id="UP000540698">
    <property type="component" value="Unassembled WGS sequence"/>
</dbReference>
<keyword evidence="4" id="KW-1015">Disulfide bond</keyword>
<comment type="caution">
    <text evidence="6">The sequence shown here is derived from an EMBL/GenBank/DDBJ whole genome shotgun (WGS) entry which is preliminary data.</text>
</comment>
<evidence type="ECO:0000256" key="1">
    <source>
        <dbReference type="ARBA" id="ARBA00007534"/>
    </source>
</evidence>
<evidence type="ECO:0000256" key="3">
    <source>
        <dbReference type="ARBA" id="ARBA00022801"/>
    </source>
</evidence>